<comment type="caution">
    <text evidence="2">The sequence shown here is derived from an EMBL/GenBank/DDBJ whole genome shotgun (WGS) entry which is preliminary data.</text>
</comment>
<protein>
    <submittedName>
        <fullName evidence="2">Uncharacterized protein</fullName>
    </submittedName>
</protein>
<accession>A0A7Y9H2A0</accession>
<keyword evidence="3" id="KW-1185">Reference proteome</keyword>
<dbReference type="Proteomes" id="UP000549911">
    <property type="component" value="Unassembled WGS sequence"/>
</dbReference>
<evidence type="ECO:0000313" key="3">
    <source>
        <dbReference type="Proteomes" id="UP000549911"/>
    </source>
</evidence>
<gene>
    <name evidence="2" type="ORF">F4692_001765</name>
</gene>
<reference evidence="2 3" key="2">
    <citation type="submission" date="2020-08" db="EMBL/GenBank/DDBJ databases">
        <title>The Agave Microbiome: Exploring the role of microbial communities in plant adaptations to desert environments.</title>
        <authorList>
            <person name="Partida-Martinez L.P."/>
        </authorList>
    </citation>
    <scope>NUCLEOTIDE SEQUENCE [LARGE SCALE GENOMIC DNA]</scope>
    <source>
        <strain evidence="2 3">AT2.17</strain>
    </source>
</reference>
<dbReference type="RefSeq" id="WP_179619287.1">
    <property type="nucleotide sequence ID" value="NZ_JACCBW010000002.1"/>
</dbReference>
<dbReference type="EMBL" id="JACCBW010000002">
    <property type="protein sequence ID" value="NYE36632.1"/>
    <property type="molecule type" value="Genomic_DNA"/>
</dbReference>
<proteinExistence type="predicted"/>
<organism evidence="2 3">
    <name type="scientific">Nocardioides cavernae</name>
    <dbReference type="NCBI Taxonomy" id="1921566"/>
    <lineage>
        <taxon>Bacteria</taxon>
        <taxon>Bacillati</taxon>
        <taxon>Actinomycetota</taxon>
        <taxon>Actinomycetes</taxon>
        <taxon>Propionibacteriales</taxon>
        <taxon>Nocardioidaceae</taxon>
        <taxon>Nocardioides</taxon>
    </lineage>
</organism>
<evidence type="ECO:0000256" key="1">
    <source>
        <dbReference type="SAM" id="MobiDB-lite"/>
    </source>
</evidence>
<name>A0A7Y9H2A0_9ACTN</name>
<reference evidence="2 3" key="1">
    <citation type="submission" date="2020-07" db="EMBL/GenBank/DDBJ databases">
        <authorList>
            <person name="Partida-Martinez L."/>
            <person name="Huntemann M."/>
            <person name="Clum A."/>
            <person name="Wang J."/>
            <person name="Palaniappan K."/>
            <person name="Ritter S."/>
            <person name="Chen I.-M."/>
            <person name="Stamatis D."/>
            <person name="Reddy T."/>
            <person name="O'Malley R."/>
            <person name="Daum C."/>
            <person name="Shapiro N."/>
            <person name="Ivanova N."/>
            <person name="Kyrpides N."/>
            <person name="Woyke T."/>
        </authorList>
    </citation>
    <scope>NUCLEOTIDE SEQUENCE [LARGE SCALE GENOMIC DNA]</scope>
    <source>
        <strain evidence="2 3">AT2.17</strain>
    </source>
</reference>
<feature type="compositionally biased region" description="Basic and acidic residues" evidence="1">
    <location>
        <begin position="326"/>
        <end position="340"/>
    </location>
</feature>
<sequence>MTRIAVDRIETQQDALQFGDPIGCHYHWAEPDKVDAYGDSVRRLAAKVELAVDGFERTSTLSEDVFAGEAADTLRDRAAKRHEESAGVRDNLRGLGRAINAYSDVLRRHREGLEQLRAFAESKGLEVRDNRIWPPVETLPGGATQKQADAWESDWKAYQACFEAKIELRDARRAGTRELIKALGEYAGVHPDKDRAKLVAANANQVTFGELRREAAEEALEAVQANDAAEAARSTVEALKRREQSALDSLERLVIAEAPPEEIQAQAAKVQALHRELVDARVEARDAEAVAEREQAQANRAARNLEAAEQGRPRLVAETVAWQPAPDKDFEPADLKDRLG</sequence>
<evidence type="ECO:0000313" key="2">
    <source>
        <dbReference type="EMBL" id="NYE36632.1"/>
    </source>
</evidence>
<feature type="region of interest" description="Disordered" evidence="1">
    <location>
        <begin position="300"/>
        <end position="340"/>
    </location>
</feature>
<dbReference type="AlphaFoldDB" id="A0A7Y9H2A0"/>